<proteinExistence type="predicted"/>
<feature type="compositionally biased region" description="Basic and acidic residues" evidence="1">
    <location>
        <begin position="356"/>
        <end position="373"/>
    </location>
</feature>
<reference evidence="2" key="1">
    <citation type="journal article" date="2022" name="Front. Microbiol.">
        <title>Mirubactin C rescues the lethal effect of cell wall biosynthesis mutations in Bacillus subtilis.</title>
        <authorList>
            <person name="Kepplinger B."/>
            <person name="Wen X."/>
            <person name="Tyler A.R."/>
            <person name="Kim B.Y."/>
            <person name="Brown J."/>
            <person name="Banks P."/>
            <person name="Dashti Y."/>
            <person name="Mackenzie E.S."/>
            <person name="Wills C."/>
            <person name="Kawai Y."/>
            <person name="Waldron K.J."/>
            <person name="Allenby N.E.E."/>
            <person name="Wu L.J."/>
            <person name="Hall M.J."/>
            <person name="Errington J."/>
        </authorList>
    </citation>
    <scope>NUCLEOTIDE SEQUENCE</scope>
    <source>
        <strain evidence="2">MDA8-470</strain>
    </source>
</reference>
<feature type="region of interest" description="Disordered" evidence="1">
    <location>
        <begin position="356"/>
        <end position="379"/>
    </location>
</feature>
<evidence type="ECO:0000313" key="3">
    <source>
        <dbReference type="Proteomes" id="UP001164963"/>
    </source>
</evidence>
<sequence>MAEWDLVPSKKQHDQQPLLHPDAIDIPVLFRDGPGGRTRGEWRRKDHAEWTGPAFPASNGWYLPTTTWREILKAAINVGRDLSPWLDRPYYAAREIGARIAPLDAYLDLHDGPRLHDYNAGRRLTANVVLEQGTEASARGALGYRLGMTMAEWACRSLLGLGQTYHIEDSWPLDIEDPAANTKSVKGQKNPRPDLHGWHNGEYLPWLIEAKGGEGGPEGLQRGWEQLEGGCTVVHPHGLDHRLLLCGAALKREVSSRNDLFVTIRHELHIGGSAASAGTCPGSVPGPGDGPQTAEASLEEDDQGSTLLDVARSQMLLFLSLRAVEIASSASLRLVPVARDRHNRRASGLLTLMEDDHSTRERREALARQKESPSDGSARGLGLESFLTARIPNSEVILGMSQRLYAACEELYQADREIADQTPGLRAEDRVTVGLSDEAIDDRASSARREYRERQQFEQPRIQRRVRDAFTAAEEQRPWASRLGANPEFTLSPGTLEGTTPETYLAINPETVFHRHR</sequence>
<organism evidence="2 3">
    <name type="scientific">Streptomyces drozdowiczii</name>
    <dbReference type="NCBI Taxonomy" id="202862"/>
    <lineage>
        <taxon>Bacteria</taxon>
        <taxon>Bacillati</taxon>
        <taxon>Actinomycetota</taxon>
        <taxon>Actinomycetes</taxon>
        <taxon>Kitasatosporales</taxon>
        <taxon>Streptomycetaceae</taxon>
        <taxon>Streptomyces</taxon>
    </lineage>
</organism>
<accession>A0ABY6PP14</accession>
<evidence type="ECO:0000256" key="1">
    <source>
        <dbReference type="SAM" id="MobiDB-lite"/>
    </source>
</evidence>
<name>A0ABY6PP14_9ACTN</name>
<protein>
    <submittedName>
        <fullName evidence="2">Gamma-glutamyltransferase</fullName>
    </submittedName>
</protein>
<gene>
    <name evidence="2" type="ORF">NEH16_07080</name>
</gene>
<feature type="region of interest" description="Disordered" evidence="1">
    <location>
        <begin position="274"/>
        <end position="303"/>
    </location>
</feature>
<keyword evidence="3" id="KW-1185">Reference proteome</keyword>
<evidence type="ECO:0000313" key="2">
    <source>
        <dbReference type="EMBL" id="UZK53947.1"/>
    </source>
</evidence>
<dbReference type="RefSeq" id="WP_265540196.1">
    <property type="nucleotide sequence ID" value="NZ_CP098740.1"/>
</dbReference>
<dbReference type="EMBL" id="CP098740">
    <property type="protein sequence ID" value="UZK53947.1"/>
    <property type="molecule type" value="Genomic_DNA"/>
</dbReference>
<dbReference type="Proteomes" id="UP001164963">
    <property type="component" value="Chromosome"/>
</dbReference>